<feature type="non-terminal residue" evidence="1">
    <location>
        <position position="69"/>
    </location>
</feature>
<comment type="caution">
    <text evidence="1">The sequence shown here is derived from an EMBL/GenBank/DDBJ whole genome shotgun (WGS) entry which is preliminary data.</text>
</comment>
<dbReference type="Proteomes" id="UP000823775">
    <property type="component" value="Unassembled WGS sequence"/>
</dbReference>
<evidence type="ECO:0000313" key="2">
    <source>
        <dbReference type="Proteomes" id="UP000823775"/>
    </source>
</evidence>
<feature type="non-terminal residue" evidence="1">
    <location>
        <position position="1"/>
    </location>
</feature>
<accession>A0ABS8RUV1</accession>
<reference evidence="1 2" key="1">
    <citation type="journal article" date="2021" name="BMC Genomics">
        <title>Datura genome reveals duplications of psychoactive alkaloid biosynthetic genes and high mutation rate following tissue culture.</title>
        <authorList>
            <person name="Rajewski A."/>
            <person name="Carter-House D."/>
            <person name="Stajich J."/>
            <person name="Litt A."/>
        </authorList>
    </citation>
    <scope>NUCLEOTIDE SEQUENCE [LARGE SCALE GENOMIC DNA]</scope>
    <source>
        <strain evidence="1">AR-01</strain>
    </source>
</reference>
<sequence length="69" mass="7688">SIIGSVGGVGFRLGFEKRKICKKLLSYWLMGATAVVGEPLWRDCHDGQRNMIVAVDDRRQYDGLGYNLG</sequence>
<gene>
    <name evidence="1" type="ORF">HAX54_007004</name>
</gene>
<keyword evidence="2" id="KW-1185">Reference proteome</keyword>
<organism evidence="1 2">
    <name type="scientific">Datura stramonium</name>
    <name type="common">Jimsonweed</name>
    <name type="synonym">Common thornapple</name>
    <dbReference type="NCBI Taxonomy" id="4076"/>
    <lineage>
        <taxon>Eukaryota</taxon>
        <taxon>Viridiplantae</taxon>
        <taxon>Streptophyta</taxon>
        <taxon>Embryophyta</taxon>
        <taxon>Tracheophyta</taxon>
        <taxon>Spermatophyta</taxon>
        <taxon>Magnoliopsida</taxon>
        <taxon>eudicotyledons</taxon>
        <taxon>Gunneridae</taxon>
        <taxon>Pentapetalae</taxon>
        <taxon>asterids</taxon>
        <taxon>lamiids</taxon>
        <taxon>Solanales</taxon>
        <taxon>Solanaceae</taxon>
        <taxon>Solanoideae</taxon>
        <taxon>Datureae</taxon>
        <taxon>Datura</taxon>
    </lineage>
</organism>
<protein>
    <submittedName>
        <fullName evidence="1">Uncharacterized protein</fullName>
    </submittedName>
</protein>
<evidence type="ECO:0000313" key="1">
    <source>
        <dbReference type="EMBL" id="MCD7450544.1"/>
    </source>
</evidence>
<name>A0ABS8RUV1_DATST</name>
<dbReference type="EMBL" id="JACEIK010000136">
    <property type="protein sequence ID" value="MCD7450544.1"/>
    <property type="molecule type" value="Genomic_DNA"/>
</dbReference>
<proteinExistence type="predicted"/>